<dbReference type="PANTHER" id="PTHR14413:SF16">
    <property type="entry name" value="LARGE RIBOSOMAL SUBUNIT PROTEIN BL17M"/>
    <property type="match status" value="1"/>
</dbReference>
<proteinExistence type="inferred from homology"/>
<keyword evidence="7" id="KW-1185">Reference proteome</keyword>
<dbReference type="FunFam" id="3.90.1030.10:FF:000001">
    <property type="entry name" value="50S ribosomal protein L17"/>
    <property type="match status" value="1"/>
</dbReference>
<protein>
    <recommendedName>
        <fullName evidence="4">Large ribosomal subunit protein bL17</fullName>
    </recommendedName>
</protein>
<dbReference type="InterPro" id="IPR047859">
    <property type="entry name" value="Ribosomal_bL17_CS"/>
</dbReference>
<dbReference type="HAMAP" id="MF_01368">
    <property type="entry name" value="Ribosomal_bL17"/>
    <property type="match status" value="1"/>
</dbReference>
<comment type="similarity">
    <text evidence="1 4 5">Belongs to the bacterial ribosomal protein bL17 family.</text>
</comment>
<dbReference type="SUPFAM" id="SSF64263">
    <property type="entry name" value="Prokaryotic ribosomal protein L17"/>
    <property type="match status" value="1"/>
</dbReference>
<keyword evidence="2 4" id="KW-0689">Ribosomal protein</keyword>
<dbReference type="GO" id="GO:0022625">
    <property type="term" value="C:cytosolic large ribosomal subunit"/>
    <property type="evidence" value="ECO:0007669"/>
    <property type="project" value="TreeGrafter"/>
</dbReference>
<evidence type="ECO:0000256" key="4">
    <source>
        <dbReference type="HAMAP-Rule" id="MF_01368"/>
    </source>
</evidence>
<evidence type="ECO:0000256" key="2">
    <source>
        <dbReference type="ARBA" id="ARBA00022980"/>
    </source>
</evidence>
<evidence type="ECO:0000256" key="1">
    <source>
        <dbReference type="ARBA" id="ARBA00008777"/>
    </source>
</evidence>
<dbReference type="PANTHER" id="PTHR14413">
    <property type="entry name" value="RIBOSOMAL PROTEIN L17"/>
    <property type="match status" value="1"/>
</dbReference>
<dbReference type="OrthoDB" id="9809073at2"/>
<name>F2NJB0_DESAR</name>
<gene>
    <name evidence="4" type="primary">rplQ</name>
    <name evidence="6" type="ordered locus">Desac_1427</name>
</gene>
<dbReference type="EMBL" id="CP002629">
    <property type="protein sequence ID" value="AEB09282.1"/>
    <property type="molecule type" value="Genomic_DNA"/>
</dbReference>
<dbReference type="Proteomes" id="UP000000483">
    <property type="component" value="Chromosome"/>
</dbReference>
<dbReference type="HOGENOM" id="CLU_074407_2_2_7"/>
<evidence type="ECO:0000256" key="5">
    <source>
        <dbReference type="RuleBase" id="RU000660"/>
    </source>
</evidence>
<dbReference type="STRING" id="880072.Desac_1427"/>
<dbReference type="GO" id="GO:0006412">
    <property type="term" value="P:translation"/>
    <property type="evidence" value="ECO:0007669"/>
    <property type="project" value="UniProtKB-UniRule"/>
</dbReference>
<sequence>MRHRRAGRQLSRTKEHRLAMMRNLVTSLLEHERLETTAAKAKELRQLAEQMITLAKKNDLHARRQALAVVRSKDVVFKLFSELRERYVERSGGYTRIIPKGLRLGDAAPISVIELLGRPEKIKRTKKAKAAAQ</sequence>
<reference evidence="6 7" key="1">
    <citation type="journal article" date="2011" name="Stand. Genomic Sci.">
        <title>Complete genome sequence of the acetate-degrading sulfate reducer Desulfobacca acetoxidans type strain (ASRB2).</title>
        <authorList>
            <person name="Goker M."/>
            <person name="Teshima H."/>
            <person name="Lapidus A."/>
            <person name="Nolan M."/>
            <person name="Lucas S."/>
            <person name="Hammon N."/>
            <person name="Deshpande S."/>
            <person name="Cheng J.F."/>
            <person name="Tapia R."/>
            <person name="Han C."/>
            <person name="Goodwin L."/>
            <person name="Pitluck S."/>
            <person name="Huntemann M."/>
            <person name="Liolios K."/>
            <person name="Ivanova N."/>
            <person name="Pagani I."/>
            <person name="Mavromatis K."/>
            <person name="Ovchinikova G."/>
            <person name="Pati A."/>
            <person name="Chen A."/>
            <person name="Palaniappan K."/>
            <person name="Land M."/>
            <person name="Hauser L."/>
            <person name="Brambilla E.M."/>
            <person name="Rohde M."/>
            <person name="Spring S."/>
            <person name="Detter J.C."/>
            <person name="Woyke T."/>
            <person name="Bristow J."/>
            <person name="Eisen J.A."/>
            <person name="Markowitz V."/>
            <person name="Hugenholtz P."/>
            <person name="Kyrpides N.C."/>
            <person name="Klenk H.P."/>
        </authorList>
    </citation>
    <scope>NUCLEOTIDE SEQUENCE [LARGE SCALE GENOMIC DNA]</scope>
    <source>
        <strain evidence="7">ATCC 700848 / DSM 11109 / ASRB2</strain>
    </source>
</reference>
<keyword evidence="3 4" id="KW-0687">Ribonucleoprotein</keyword>
<dbReference type="KEGG" id="dao:Desac_1427"/>
<dbReference type="eggNOG" id="COG0203">
    <property type="taxonomic scope" value="Bacteria"/>
</dbReference>
<evidence type="ECO:0000256" key="3">
    <source>
        <dbReference type="ARBA" id="ARBA00023274"/>
    </source>
</evidence>
<dbReference type="GO" id="GO:0003735">
    <property type="term" value="F:structural constituent of ribosome"/>
    <property type="evidence" value="ECO:0007669"/>
    <property type="project" value="InterPro"/>
</dbReference>
<dbReference type="NCBIfam" id="TIGR00059">
    <property type="entry name" value="L17"/>
    <property type="match status" value="1"/>
</dbReference>
<organism evidence="6 7">
    <name type="scientific">Desulfobacca acetoxidans (strain ATCC 700848 / DSM 11109 / ASRB2)</name>
    <dbReference type="NCBI Taxonomy" id="880072"/>
    <lineage>
        <taxon>Bacteria</taxon>
        <taxon>Pseudomonadati</taxon>
        <taxon>Thermodesulfobacteriota</taxon>
        <taxon>Desulfobaccia</taxon>
        <taxon>Desulfobaccales</taxon>
        <taxon>Desulfobaccaceae</taxon>
        <taxon>Desulfobacca</taxon>
    </lineage>
</organism>
<evidence type="ECO:0000313" key="7">
    <source>
        <dbReference type="Proteomes" id="UP000000483"/>
    </source>
</evidence>
<dbReference type="Pfam" id="PF01196">
    <property type="entry name" value="Ribosomal_L17"/>
    <property type="match status" value="1"/>
</dbReference>
<dbReference type="AlphaFoldDB" id="F2NJB0"/>
<dbReference type="Gene3D" id="3.90.1030.10">
    <property type="entry name" value="Ribosomal protein L17"/>
    <property type="match status" value="1"/>
</dbReference>
<reference evidence="7" key="2">
    <citation type="submission" date="2011-03" db="EMBL/GenBank/DDBJ databases">
        <title>The complete genome of Desulfobacca acetoxidans DSM 11109.</title>
        <authorList>
            <consortium name="US DOE Joint Genome Institute (JGI-PGF)"/>
            <person name="Lucas S."/>
            <person name="Copeland A."/>
            <person name="Lapidus A."/>
            <person name="Bruce D."/>
            <person name="Goodwin L."/>
            <person name="Pitluck S."/>
            <person name="Peters L."/>
            <person name="Kyrpides N."/>
            <person name="Mavromatis K."/>
            <person name="Ivanova N."/>
            <person name="Ovchinnikova G."/>
            <person name="Teshima H."/>
            <person name="Detter J.C."/>
            <person name="Han C."/>
            <person name="Land M."/>
            <person name="Hauser L."/>
            <person name="Markowitz V."/>
            <person name="Cheng J.-F."/>
            <person name="Hugenholtz P."/>
            <person name="Woyke T."/>
            <person name="Wu D."/>
            <person name="Spring S."/>
            <person name="Schueler E."/>
            <person name="Brambilla E."/>
            <person name="Klenk H.-P."/>
            <person name="Eisen J.A."/>
        </authorList>
    </citation>
    <scope>NUCLEOTIDE SEQUENCE [LARGE SCALE GENOMIC DNA]</scope>
    <source>
        <strain evidence="7">ATCC 700848 / DSM 11109 / ASRB2</strain>
    </source>
</reference>
<dbReference type="InterPro" id="IPR000456">
    <property type="entry name" value="Ribosomal_bL17"/>
</dbReference>
<dbReference type="PROSITE" id="PS01167">
    <property type="entry name" value="RIBOSOMAL_L17"/>
    <property type="match status" value="1"/>
</dbReference>
<comment type="subunit">
    <text evidence="4">Part of the 50S ribosomal subunit. Contacts protein L32.</text>
</comment>
<accession>F2NJB0</accession>
<evidence type="ECO:0000313" key="6">
    <source>
        <dbReference type="EMBL" id="AEB09282.1"/>
    </source>
</evidence>
<dbReference type="InterPro" id="IPR036373">
    <property type="entry name" value="Ribosomal_bL17_sf"/>
</dbReference>